<dbReference type="EC" id="4.2.1.22" evidence="5"/>
<evidence type="ECO:0000313" key="10">
    <source>
        <dbReference type="Proteomes" id="UP000271087"/>
    </source>
</evidence>
<dbReference type="InterPro" id="IPR001216">
    <property type="entry name" value="P-phosphate_BS"/>
</dbReference>
<dbReference type="InterPro" id="IPR036052">
    <property type="entry name" value="TrpB-like_PALP_sf"/>
</dbReference>
<reference evidence="9 10" key="2">
    <citation type="submission" date="2018-08" db="EMBL/GenBank/DDBJ databases">
        <authorList>
            <person name="Laetsch R D."/>
            <person name="Stevens L."/>
            <person name="Kumar S."/>
            <person name="Blaxter L. M."/>
        </authorList>
    </citation>
    <scope>NUCLEOTIDE SEQUENCE [LARGE SCALE GENOMIC DNA]</scope>
</reference>
<evidence type="ECO:0000256" key="6">
    <source>
        <dbReference type="ARBA" id="ARBA00022898"/>
    </source>
</evidence>
<evidence type="ECO:0000313" key="9">
    <source>
        <dbReference type="EMBL" id="VDK65939.1"/>
    </source>
</evidence>
<dbReference type="CDD" id="cd01561">
    <property type="entry name" value="CBS_like"/>
    <property type="match status" value="2"/>
</dbReference>
<dbReference type="SUPFAM" id="SSF53686">
    <property type="entry name" value="Tryptophan synthase beta subunit-like PLP-dependent enzymes"/>
    <property type="match status" value="2"/>
</dbReference>
<comment type="similarity">
    <text evidence="3">Belongs to the cysteine synthase/cystathionine beta-synthase family.</text>
</comment>
<evidence type="ECO:0000259" key="8">
    <source>
        <dbReference type="Pfam" id="PF00291"/>
    </source>
</evidence>
<dbReference type="GO" id="GO:0030170">
    <property type="term" value="F:pyridoxal phosphate binding"/>
    <property type="evidence" value="ECO:0007669"/>
    <property type="project" value="UniProtKB-ARBA"/>
</dbReference>
<dbReference type="FunFam" id="3.40.50.1100:FF:000010">
    <property type="entry name" value="Cystathionine beta-synthase"/>
    <property type="match status" value="1"/>
</dbReference>
<dbReference type="Gene3D" id="3.40.50.1100">
    <property type="match status" value="4"/>
</dbReference>
<proteinExistence type="inferred from homology"/>
<gene>
    <name evidence="9" type="ORF">NOO_LOCUS2273</name>
</gene>
<evidence type="ECO:0000256" key="4">
    <source>
        <dbReference type="ARBA" id="ARBA00011245"/>
    </source>
</evidence>
<dbReference type="InterPro" id="IPR001926">
    <property type="entry name" value="TrpB-like_PALP"/>
</dbReference>
<dbReference type="InterPro" id="IPR050214">
    <property type="entry name" value="Cys_Synth/Cystath_Beta-Synth"/>
</dbReference>
<sequence>MMSEFVDQNIVNNILPYDEKAKDETPWYEKARLKDAPHQYRKLRFPDGKPLDNVLDAIGGTRLVKLNRIPQSMGIECNVYAKMEFLNPGGSIKDRVAERMVDIAERTGILKPGMTLIEPSSGNTGIGLTMVAAVKGYKSTVVMSDKISSEKERIINELGGEIIRTPDNAPYDSPLSYFGVAFQMQQQDKDNALVLDQYINPANPIVHYESTAAEILHSLDKKIDMIVIGAGTGGTISAVGRRIKEECPNATVIGVEPEGSVIGNAGGEQKAEFFEVEGIGYHFAPVLLDYSVIDKWVKVSDADTFNMARRLIREEGLLIGGSSGSVMTAAMRECQKLKKGQNCVIILPDGIRNYMSKFLSDDWMLKRHFMEPFQQIPITPNEYSSNEPLNYRPDRKMEWKWNTLDPSKNECPFPFKPWRAAPNRIKGETAKNVRYERRMVIDNVLEAIGETPLVRLNNIPKMFGVRCQVFVKCEYMNPGGSVKDRIAYRMAELAEETGKLKPGMTIIEPSSGNTGIGLALVAAVKGYRCIIVMPEKMSKEKENILRALGAEVVRTPTEASFEDPTSHIGIAIRLQRELPNSIILDQVFVAFNESIKPIFKPVKYINIANPLEHYDKTAEELLYALDDDLDMLVAGAGTGGTVSGIGHKLKEVCPKCKIIGVDPVGSILADPEHSKVSTYEVEGIGYDFIPTVLDRDIIDKWMRSNDKESFETSRLLAKYEGLLCGGSSGANVFCAMQAAKELTENQKCIIILPDGITNYMYENYLLM</sequence>
<dbReference type="Proteomes" id="UP000271087">
    <property type="component" value="Unassembled WGS sequence"/>
</dbReference>
<feature type="domain" description="Tryptophan synthase beta chain-like PALP" evidence="8">
    <location>
        <begin position="55"/>
        <end position="349"/>
    </location>
</feature>
<evidence type="ECO:0000313" key="11">
    <source>
        <dbReference type="WBParaSite" id="nOo.2.0.1.t02273-RA"/>
    </source>
</evidence>
<comment type="pathway">
    <text evidence="2">Amino-acid biosynthesis; L-cysteine biosynthesis; L-cysteine from L-homocysteine and L-serine: step 1/2.</text>
</comment>
<keyword evidence="6" id="KW-0663">Pyridoxal phosphate</keyword>
<dbReference type="FunFam" id="3.40.50.1100:FF:000003">
    <property type="entry name" value="Cystathionine beta-synthase"/>
    <property type="match status" value="2"/>
</dbReference>
<dbReference type="WBParaSite" id="nOo.2.0.1.t02273-RA">
    <property type="protein sequence ID" value="nOo.2.0.1.t02273-RA"/>
    <property type="gene ID" value="nOo.2.0.1.g02273"/>
</dbReference>
<evidence type="ECO:0000256" key="7">
    <source>
        <dbReference type="ARBA" id="ARBA00047490"/>
    </source>
</evidence>
<accession>A0A182E2S1</accession>
<name>A0A182E2S1_ONCOC</name>
<evidence type="ECO:0000256" key="3">
    <source>
        <dbReference type="ARBA" id="ARBA00007103"/>
    </source>
</evidence>
<reference evidence="11" key="1">
    <citation type="submission" date="2016-06" db="UniProtKB">
        <authorList>
            <consortium name="WormBaseParasite"/>
        </authorList>
    </citation>
    <scope>IDENTIFICATION</scope>
</reference>
<dbReference type="PROSITE" id="PS00901">
    <property type="entry name" value="CYS_SYNTHASE"/>
    <property type="match status" value="2"/>
</dbReference>
<dbReference type="FunFam" id="3.40.50.1100:FF:000118">
    <property type="entry name" value="Related to CYS4-cystathionine beta-synthase"/>
    <property type="match status" value="1"/>
</dbReference>
<evidence type="ECO:0000256" key="5">
    <source>
        <dbReference type="ARBA" id="ARBA00012041"/>
    </source>
</evidence>
<feature type="domain" description="Tryptophan synthase beta chain-like PALP" evidence="8">
    <location>
        <begin position="445"/>
        <end position="754"/>
    </location>
</feature>
<dbReference type="OrthoDB" id="728at2759"/>
<keyword evidence="10" id="KW-1185">Reference proteome</keyword>
<dbReference type="AlphaFoldDB" id="A0A182E2S1"/>
<dbReference type="EMBL" id="UYRW01000343">
    <property type="protein sequence ID" value="VDK65939.1"/>
    <property type="molecule type" value="Genomic_DNA"/>
</dbReference>
<comment type="catalytic activity">
    <reaction evidence="7">
        <text>L-homocysteine + L-serine = L,L-cystathionine + H2O</text>
        <dbReference type="Rhea" id="RHEA:10112"/>
        <dbReference type="ChEBI" id="CHEBI:15377"/>
        <dbReference type="ChEBI" id="CHEBI:33384"/>
        <dbReference type="ChEBI" id="CHEBI:58161"/>
        <dbReference type="ChEBI" id="CHEBI:58199"/>
        <dbReference type="EC" id="4.2.1.22"/>
    </reaction>
</comment>
<protein>
    <recommendedName>
        <fullName evidence="5">cystathionine beta-synthase</fullName>
        <ecNumber evidence="5">4.2.1.22</ecNumber>
    </recommendedName>
</protein>
<evidence type="ECO:0000256" key="2">
    <source>
        <dbReference type="ARBA" id="ARBA00005003"/>
    </source>
</evidence>
<dbReference type="GO" id="GO:0004122">
    <property type="term" value="F:cystathionine beta-synthase activity"/>
    <property type="evidence" value="ECO:0007669"/>
    <property type="project" value="UniProtKB-EC"/>
</dbReference>
<dbReference type="GO" id="GO:0006535">
    <property type="term" value="P:cysteine biosynthetic process from serine"/>
    <property type="evidence" value="ECO:0007669"/>
    <property type="project" value="InterPro"/>
</dbReference>
<dbReference type="PANTHER" id="PTHR10314">
    <property type="entry name" value="CYSTATHIONINE BETA-SYNTHASE"/>
    <property type="match status" value="1"/>
</dbReference>
<dbReference type="STRING" id="42157.A0A182E2S1"/>
<evidence type="ECO:0000256" key="1">
    <source>
        <dbReference type="ARBA" id="ARBA00001933"/>
    </source>
</evidence>
<comment type="cofactor">
    <cofactor evidence="1">
        <name>pyridoxal 5'-phosphate</name>
        <dbReference type="ChEBI" id="CHEBI:597326"/>
    </cofactor>
</comment>
<dbReference type="Pfam" id="PF00291">
    <property type="entry name" value="PALP"/>
    <property type="match status" value="2"/>
</dbReference>
<comment type="subunit">
    <text evidence="4">Monomer.</text>
</comment>
<organism evidence="11">
    <name type="scientific">Onchocerca ochengi</name>
    <name type="common">Filarial nematode worm</name>
    <dbReference type="NCBI Taxonomy" id="42157"/>
    <lineage>
        <taxon>Eukaryota</taxon>
        <taxon>Metazoa</taxon>
        <taxon>Ecdysozoa</taxon>
        <taxon>Nematoda</taxon>
        <taxon>Chromadorea</taxon>
        <taxon>Rhabditida</taxon>
        <taxon>Spirurina</taxon>
        <taxon>Spiruromorpha</taxon>
        <taxon>Filarioidea</taxon>
        <taxon>Onchocercidae</taxon>
        <taxon>Onchocerca</taxon>
    </lineage>
</organism>